<protein>
    <recommendedName>
        <fullName evidence="3">AAA ATPase</fullName>
    </recommendedName>
</protein>
<dbReference type="OrthoDB" id="28488at2157"/>
<dbReference type="GeneID" id="6164450"/>
<dbReference type="eggNOG" id="arCOG05468">
    <property type="taxonomic scope" value="Archaea"/>
</dbReference>
<proteinExistence type="predicted"/>
<accession>B1YA69</accession>
<name>B1YA69_PYRNV</name>
<sequence>MKPGEELTLGELEKLDMGHDFKLALSRAAEGGNVYLVGPPGSGKTAMLRKLGLYLSRLGRGALYLKLEWVKYGWSLSDYVKHYGDKSRQLLGGEIGDVVLLDDGELLWGYGSAYRNIVRDVRGRQIVGAFREFDVDAATLLFGDGLTIYIQRHHAPREAASKVPLGLAFLNKTVEITVI</sequence>
<reference evidence="1" key="1">
    <citation type="submission" date="2008-03" db="EMBL/GenBank/DDBJ databases">
        <title>Complete sequence of Thermoproteus neutrophilus V24Sta.</title>
        <authorList>
            <consortium name="US DOE Joint Genome Institute"/>
            <person name="Copeland A."/>
            <person name="Lucas S."/>
            <person name="Lapidus A."/>
            <person name="Glavina del Rio T."/>
            <person name="Dalin E."/>
            <person name="Tice H."/>
            <person name="Bruce D."/>
            <person name="Goodwin L."/>
            <person name="Pitluck S."/>
            <person name="Sims D."/>
            <person name="Brettin T."/>
            <person name="Detter J.C."/>
            <person name="Han C."/>
            <person name="Kuske C.R."/>
            <person name="Schmutz J."/>
            <person name="Larimer F."/>
            <person name="Land M."/>
            <person name="Hauser L."/>
            <person name="Kyrpides N."/>
            <person name="Mikhailova N."/>
            <person name="Biddle J.F."/>
            <person name="Zhang Z."/>
            <person name="Fitz-Gibbon S.T."/>
            <person name="Lowe T.M."/>
            <person name="Saltikov C."/>
            <person name="House C.H."/>
            <person name="Richardson P."/>
        </authorList>
    </citation>
    <scope>NUCLEOTIDE SEQUENCE [LARGE SCALE GENOMIC DNA]</scope>
    <source>
        <strain evidence="1">V24Sta</strain>
    </source>
</reference>
<dbReference type="Gene3D" id="3.40.50.300">
    <property type="entry name" value="P-loop containing nucleotide triphosphate hydrolases"/>
    <property type="match status" value="1"/>
</dbReference>
<dbReference type="KEGG" id="tne:Tneu_0085"/>
<dbReference type="SUPFAM" id="SSF52540">
    <property type="entry name" value="P-loop containing nucleoside triphosphate hydrolases"/>
    <property type="match status" value="1"/>
</dbReference>
<organism evidence="1 2">
    <name type="scientific">Pyrobaculum neutrophilum (strain DSM 2338 / JCM 9278 / NBRC 100436 / V24Sta)</name>
    <name type="common">Thermoproteus neutrophilus</name>
    <dbReference type="NCBI Taxonomy" id="444157"/>
    <lineage>
        <taxon>Archaea</taxon>
        <taxon>Thermoproteota</taxon>
        <taxon>Thermoprotei</taxon>
        <taxon>Thermoproteales</taxon>
        <taxon>Thermoproteaceae</taxon>
        <taxon>Pyrobaculum</taxon>
    </lineage>
</organism>
<gene>
    <name evidence="1" type="ordered locus">Tneu_0085</name>
</gene>
<evidence type="ECO:0000313" key="1">
    <source>
        <dbReference type="EMBL" id="ACB39043.1"/>
    </source>
</evidence>
<dbReference type="Proteomes" id="UP000001694">
    <property type="component" value="Chromosome"/>
</dbReference>
<evidence type="ECO:0000313" key="2">
    <source>
        <dbReference type="Proteomes" id="UP000001694"/>
    </source>
</evidence>
<dbReference type="STRING" id="444157.Tneu_0085"/>
<dbReference type="EMBL" id="CP001014">
    <property type="protein sequence ID" value="ACB39043.1"/>
    <property type="molecule type" value="Genomic_DNA"/>
</dbReference>
<keyword evidence="2" id="KW-1185">Reference proteome</keyword>
<dbReference type="HOGENOM" id="CLU_1500336_0_0_2"/>
<dbReference type="InterPro" id="IPR027417">
    <property type="entry name" value="P-loop_NTPase"/>
</dbReference>
<dbReference type="RefSeq" id="WP_012349464.1">
    <property type="nucleotide sequence ID" value="NC_010525.1"/>
</dbReference>
<evidence type="ECO:0008006" key="3">
    <source>
        <dbReference type="Google" id="ProtNLM"/>
    </source>
</evidence>
<dbReference type="AlphaFoldDB" id="B1YA69"/>